<accession>A0A9W9Z5D6</accession>
<protein>
    <submittedName>
        <fullName evidence="1">Uncharacterized protein</fullName>
    </submittedName>
</protein>
<dbReference type="EMBL" id="MU826826">
    <property type="protein sequence ID" value="KAJ7375250.1"/>
    <property type="molecule type" value="Genomic_DNA"/>
</dbReference>
<reference evidence="1" key="1">
    <citation type="submission" date="2023-01" db="EMBL/GenBank/DDBJ databases">
        <title>Genome assembly of the deep-sea coral Lophelia pertusa.</title>
        <authorList>
            <person name="Herrera S."/>
            <person name="Cordes E."/>
        </authorList>
    </citation>
    <scope>NUCLEOTIDE SEQUENCE</scope>
    <source>
        <strain evidence="1">USNM1676648</strain>
        <tissue evidence="1">Polyp</tissue>
    </source>
</reference>
<proteinExistence type="predicted"/>
<keyword evidence="2" id="KW-1185">Reference proteome</keyword>
<sequence length="253" mass="29860">MEFLQEYGDFAETGDDEEEIEVQANSRVSEANTENSCLRDDAVRQVYLVTYSQANLDMFPTRRSFAEAVVCSFSGTTANVLQWVCCREPHIHGGSHYHLAIKLDRCQRWLQSKQYLQSQHDISVHFSNLHHNYFSAWKYVTKSDEHVVESEGHPDLWNSKPPKTNKACSRKTTITQRAKRKTTRARVRHPWILNMMTKRALVQRKKLTRIKGKEGGRDYLLLNFLKLLWKEEFKHGQNYWLSQTNRKWKERLI</sequence>
<dbReference type="AlphaFoldDB" id="A0A9W9Z5D6"/>
<gene>
    <name evidence="1" type="ORF">OS493_001995</name>
</gene>
<dbReference type="Gene3D" id="3.40.1310.20">
    <property type="match status" value="1"/>
</dbReference>
<name>A0A9W9Z5D6_9CNID</name>
<comment type="caution">
    <text evidence="1">The sequence shown here is derived from an EMBL/GenBank/DDBJ whole genome shotgun (WGS) entry which is preliminary data.</text>
</comment>
<organism evidence="1 2">
    <name type="scientific">Desmophyllum pertusum</name>
    <dbReference type="NCBI Taxonomy" id="174260"/>
    <lineage>
        <taxon>Eukaryota</taxon>
        <taxon>Metazoa</taxon>
        <taxon>Cnidaria</taxon>
        <taxon>Anthozoa</taxon>
        <taxon>Hexacorallia</taxon>
        <taxon>Scleractinia</taxon>
        <taxon>Caryophylliina</taxon>
        <taxon>Caryophylliidae</taxon>
        <taxon>Desmophyllum</taxon>
    </lineage>
</organism>
<dbReference type="Proteomes" id="UP001163046">
    <property type="component" value="Unassembled WGS sequence"/>
</dbReference>
<evidence type="ECO:0000313" key="2">
    <source>
        <dbReference type="Proteomes" id="UP001163046"/>
    </source>
</evidence>
<dbReference type="OrthoDB" id="5957838at2759"/>
<evidence type="ECO:0000313" key="1">
    <source>
        <dbReference type="EMBL" id="KAJ7375250.1"/>
    </source>
</evidence>